<keyword evidence="1" id="KW-0223">Dioxygenase</keyword>
<dbReference type="SUPFAM" id="SSF51197">
    <property type="entry name" value="Clavaminate synthase-like"/>
    <property type="match status" value="1"/>
</dbReference>
<dbReference type="Proteomes" id="UP000252085">
    <property type="component" value="Unassembled WGS sequence"/>
</dbReference>
<comment type="caution">
    <text evidence="1">The sequence shown here is derived from an EMBL/GenBank/DDBJ whole genome shotgun (WGS) entry which is preliminary data.</text>
</comment>
<reference evidence="1 2" key="1">
    <citation type="submission" date="2016-04" db="EMBL/GenBank/DDBJ databases">
        <authorList>
            <person name="Evans L.H."/>
            <person name="Alamgir A."/>
            <person name="Owens N."/>
            <person name="Weber N.D."/>
            <person name="Virtaneva K."/>
            <person name="Barbian K."/>
            <person name="Babar A."/>
            <person name="Rosenke K."/>
        </authorList>
    </citation>
    <scope>NUCLEOTIDE SEQUENCE [LARGE SCALE GENOMIC DNA]</scope>
    <source>
        <strain evidence="1">NIES-2108</strain>
    </source>
</reference>
<accession>A0A367REB2</accession>
<organism evidence="1 2">
    <name type="scientific">Nostoc punctiforme NIES-2108</name>
    <dbReference type="NCBI Taxonomy" id="1356359"/>
    <lineage>
        <taxon>Bacteria</taxon>
        <taxon>Bacillati</taxon>
        <taxon>Cyanobacteriota</taxon>
        <taxon>Cyanophyceae</taxon>
        <taxon>Nostocales</taxon>
        <taxon>Nostocaceae</taxon>
        <taxon>Nostoc</taxon>
    </lineage>
</organism>
<dbReference type="AlphaFoldDB" id="A0A367REB2"/>
<dbReference type="EMBL" id="LXQE01000154">
    <property type="protein sequence ID" value="RCJ34868.1"/>
    <property type="molecule type" value="Genomic_DNA"/>
</dbReference>
<protein>
    <submittedName>
        <fullName evidence="1">Phytanoyl-CoA dioxygenase</fullName>
    </submittedName>
</protein>
<proteinExistence type="predicted"/>
<sequence>MLLKIKRKISSLGSELVYRLALWKHAANLPVLEAGDRKILDDLKRDGIHITTLAELGFDSTAELLKAAYGYSSQMESGNHDDSNEKFPQVYTVTYLHEFATWGSEKRLLNIIENYIGLPIVFHGVHLRKDFPNKSQFGTQLWHKDAEDRRMIKIIIYLNDVEEKHGPFEYIPASLTSLFRLNYYRTYYKLWQSGHLGITDEELNEIIPKEAWKSCTGLAGTVIIVDPKKAIHHGTSRTEDRLTLFSCYTSTSPDRPEVCTQYRDNTFPQPKLTESVSNSAI</sequence>
<gene>
    <name evidence="1" type="ORF">A6769_20905</name>
</gene>
<dbReference type="InterPro" id="IPR008775">
    <property type="entry name" value="Phytyl_CoA_dOase-like"/>
</dbReference>
<keyword evidence="1" id="KW-0560">Oxidoreductase</keyword>
<dbReference type="Pfam" id="PF05721">
    <property type="entry name" value="PhyH"/>
    <property type="match status" value="1"/>
</dbReference>
<dbReference type="Gene3D" id="2.60.120.620">
    <property type="entry name" value="q2cbj1_9rhob like domain"/>
    <property type="match status" value="1"/>
</dbReference>
<dbReference type="GO" id="GO:0016706">
    <property type="term" value="F:2-oxoglutarate-dependent dioxygenase activity"/>
    <property type="evidence" value="ECO:0007669"/>
    <property type="project" value="UniProtKB-ARBA"/>
</dbReference>
<evidence type="ECO:0000313" key="2">
    <source>
        <dbReference type="Proteomes" id="UP000252085"/>
    </source>
</evidence>
<evidence type="ECO:0000313" key="1">
    <source>
        <dbReference type="EMBL" id="RCJ34868.1"/>
    </source>
</evidence>
<name>A0A367REB2_NOSPU</name>